<dbReference type="InterPro" id="IPR035232">
    <property type="entry name" value="DUF5347"/>
</dbReference>
<dbReference type="RefSeq" id="WP_280939654.1">
    <property type="nucleotide sequence ID" value="NZ_CP123759.1"/>
</dbReference>
<name>A0ABY8P639_9GAMM</name>
<evidence type="ECO:0000313" key="2">
    <source>
        <dbReference type="Proteomes" id="UP001231859"/>
    </source>
</evidence>
<organism evidence="1 2">
    <name type="scientific">Arsenophonus apicola</name>
    <dbReference type="NCBI Taxonomy" id="2879119"/>
    <lineage>
        <taxon>Bacteria</taxon>
        <taxon>Pseudomonadati</taxon>
        <taxon>Pseudomonadota</taxon>
        <taxon>Gammaproteobacteria</taxon>
        <taxon>Enterobacterales</taxon>
        <taxon>Morganellaceae</taxon>
        <taxon>Arsenophonus</taxon>
    </lineage>
</organism>
<protein>
    <submittedName>
        <fullName evidence="1">DUF5347 family protein</fullName>
    </submittedName>
</protein>
<dbReference type="Proteomes" id="UP001231859">
    <property type="component" value="Chromosome"/>
</dbReference>
<keyword evidence="2" id="KW-1185">Reference proteome</keyword>
<gene>
    <name evidence="1" type="ORF">QG404_07495</name>
</gene>
<dbReference type="EMBL" id="CP123759">
    <property type="protein sequence ID" value="WGO84697.1"/>
    <property type="molecule type" value="Genomic_DNA"/>
</dbReference>
<reference evidence="1 2" key="1">
    <citation type="submission" date="2023-04" db="EMBL/GenBank/DDBJ databases">
        <title>Genome dynamics across the evolutionary transition to endosymbiosis.</title>
        <authorList>
            <person name="Siozios S."/>
            <person name="Nadal-Jimenez P."/>
            <person name="Azagi T."/>
            <person name="Sprong H."/>
            <person name="Frost C.L."/>
            <person name="Parratt S.R."/>
            <person name="Taylor G."/>
            <person name="Brettell L."/>
            <person name="Lew K.C."/>
            <person name="Croft L."/>
            <person name="King K.C."/>
            <person name="Brockhurst M.A."/>
            <person name="Hypsa V."/>
            <person name="Novakova E."/>
            <person name="Darby A.C."/>
            <person name="Hurst G.D.D."/>
        </authorList>
    </citation>
    <scope>NUCLEOTIDE SEQUENCE [LARGE SCALE GENOMIC DNA]</scope>
    <source>
        <strain evidence="2">aApi_AU</strain>
    </source>
</reference>
<proteinExistence type="predicted"/>
<dbReference type="Pfam" id="PF17282">
    <property type="entry name" value="DUF5347"/>
    <property type="match status" value="1"/>
</dbReference>
<evidence type="ECO:0000313" key="1">
    <source>
        <dbReference type="EMBL" id="WGO84697.1"/>
    </source>
</evidence>
<accession>A0ABY8P639</accession>
<sequence>MVKLVKAERIIQSLYDVMQHEKPTNVINQQVNSKAYYNQGQTLEERTEGLNRTAQLRTNVFHVNKDNPDNSELTSFIEYLRLNDKRLLNMIFYLAGIKNNQHQLGFDQFNKEDKQAIITAINKIKALAALLPKHIAMPI</sequence>